<reference evidence="1" key="2">
    <citation type="submission" date="2014-05" db="EMBL/GenBank/DDBJ databases">
        <title>The genome and life-stage specific transcriptomes of Globodera pallida elucidate key aspects of plant parasitism by a cyst nematode.</title>
        <authorList>
            <person name="Cotton J.A."/>
            <person name="Lilley C.J."/>
            <person name="Jones L.M."/>
            <person name="Kikuchi T."/>
            <person name="Reid A.J."/>
            <person name="Thorpe P."/>
            <person name="Tsai I.J."/>
            <person name="Beasley H."/>
            <person name="Blok V."/>
            <person name="Cock P.J.A."/>
            <person name="Van den Akker S.E."/>
            <person name="Holroyd N."/>
            <person name="Hunt M."/>
            <person name="Mantelin S."/>
            <person name="Naghra H."/>
            <person name="Pain A."/>
            <person name="Palomares-Rius J.E."/>
            <person name="Zarowiecki M."/>
            <person name="Berriman M."/>
            <person name="Jones J.T."/>
            <person name="Urwin P.E."/>
        </authorList>
    </citation>
    <scope>NUCLEOTIDE SEQUENCE [LARGE SCALE GENOMIC DNA]</scope>
    <source>
        <strain evidence="1">Lindley</strain>
    </source>
</reference>
<dbReference type="Proteomes" id="UP000050741">
    <property type="component" value="Unassembled WGS sequence"/>
</dbReference>
<proteinExistence type="predicted"/>
<keyword evidence="1" id="KW-1185">Reference proteome</keyword>
<sequence>MKLFTMLMLRFEIEVINEISTAQVPISLDDLSGIRQIKKTFDNMSIAKEFEKEFNTFIFEVELELTKQNKWALGINNELGNKFNALWTSTEQKEFKWKDIKKNIGELENLDEKNIYRKKLDDLAKNALNETVPLKAIITQKLDKVVVEKDREEIFQAYQVDKFTAEDWQRND</sequence>
<organism evidence="1 2">
    <name type="scientific">Globodera pallida</name>
    <name type="common">Potato cyst nematode worm</name>
    <name type="synonym">Heterodera pallida</name>
    <dbReference type="NCBI Taxonomy" id="36090"/>
    <lineage>
        <taxon>Eukaryota</taxon>
        <taxon>Metazoa</taxon>
        <taxon>Ecdysozoa</taxon>
        <taxon>Nematoda</taxon>
        <taxon>Chromadorea</taxon>
        <taxon>Rhabditida</taxon>
        <taxon>Tylenchina</taxon>
        <taxon>Tylenchomorpha</taxon>
        <taxon>Tylenchoidea</taxon>
        <taxon>Heteroderidae</taxon>
        <taxon>Heteroderinae</taxon>
        <taxon>Globodera</taxon>
    </lineage>
</organism>
<evidence type="ECO:0000313" key="2">
    <source>
        <dbReference type="WBParaSite" id="GPLIN_000501800"/>
    </source>
</evidence>
<name>A0A183BWM9_GLOPA</name>
<reference evidence="2" key="3">
    <citation type="submission" date="2016-06" db="UniProtKB">
        <authorList>
            <consortium name="WormBaseParasite"/>
        </authorList>
    </citation>
    <scope>IDENTIFICATION</scope>
</reference>
<dbReference type="WBParaSite" id="GPLIN_000501800">
    <property type="protein sequence ID" value="GPLIN_000501800"/>
    <property type="gene ID" value="GPLIN_000501800"/>
</dbReference>
<protein>
    <submittedName>
        <fullName evidence="2">Uncharacterized protein</fullName>
    </submittedName>
</protein>
<evidence type="ECO:0000313" key="1">
    <source>
        <dbReference type="Proteomes" id="UP000050741"/>
    </source>
</evidence>
<dbReference type="AlphaFoldDB" id="A0A183BWM9"/>
<reference evidence="1" key="1">
    <citation type="submission" date="2013-12" db="EMBL/GenBank/DDBJ databases">
        <authorList>
            <person name="Aslett M."/>
        </authorList>
    </citation>
    <scope>NUCLEOTIDE SEQUENCE [LARGE SCALE GENOMIC DNA]</scope>
    <source>
        <strain evidence="1">Lindley</strain>
    </source>
</reference>
<accession>A0A183BWM9</accession>